<dbReference type="InterPro" id="IPR026044">
    <property type="entry name" value="MltA"/>
</dbReference>
<evidence type="ECO:0000313" key="8">
    <source>
        <dbReference type="Proteomes" id="UP000625316"/>
    </source>
</evidence>
<dbReference type="GO" id="GO:0071555">
    <property type="term" value="P:cell wall organization"/>
    <property type="evidence" value="ECO:0007669"/>
    <property type="project" value="UniProtKB-KW"/>
</dbReference>
<evidence type="ECO:0000256" key="5">
    <source>
        <dbReference type="ARBA" id="ARBA00030918"/>
    </source>
</evidence>
<dbReference type="CDD" id="cd14668">
    <property type="entry name" value="mlta_B"/>
    <property type="match status" value="1"/>
</dbReference>
<dbReference type="EMBL" id="JADEXQ010000140">
    <property type="protein sequence ID" value="MBE9032985.1"/>
    <property type="molecule type" value="Genomic_DNA"/>
</dbReference>
<keyword evidence="8" id="KW-1185">Reference proteome</keyword>
<dbReference type="PANTHER" id="PTHR30124">
    <property type="entry name" value="MEMBRANE-BOUND LYTIC MUREIN TRANSGLYCOSYLASE A"/>
    <property type="match status" value="1"/>
</dbReference>
<dbReference type="Gene3D" id="2.40.240.50">
    <property type="entry name" value="Barwin-like endoglucanases"/>
    <property type="match status" value="1"/>
</dbReference>
<dbReference type="SUPFAM" id="SSF50685">
    <property type="entry name" value="Barwin-like endoglucanases"/>
    <property type="match status" value="1"/>
</dbReference>
<name>A0A928VR53_9CYAN</name>
<dbReference type="PANTHER" id="PTHR30124:SF0">
    <property type="entry name" value="MEMBRANE-BOUND LYTIC MUREIN TRANSGLYCOSYLASE A"/>
    <property type="match status" value="1"/>
</dbReference>
<organism evidence="7 8">
    <name type="scientific">Romeriopsis navalis LEGE 11480</name>
    <dbReference type="NCBI Taxonomy" id="2777977"/>
    <lineage>
        <taxon>Bacteria</taxon>
        <taxon>Bacillati</taxon>
        <taxon>Cyanobacteriota</taxon>
        <taxon>Cyanophyceae</taxon>
        <taxon>Leptolyngbyales</taxon>
        <taxon>Leptolyngbyaceae</taxon>
        <taxon>Romeriopsis</taxon>
        <taxon>Romeriopsis navalis</taxon>
    </lineage>
</organism>
<dbReference type="SMART" id="SM00925">
    <property type="entry name" value="MltA"/>
    <property type="match status" value="1"/>
</dbReference>
<comment type="catalytic activity">
    <reaction evidence="1">
        <text>Exolytic cleavage of the (1-&gt;4)-beta-glycosidic linkage between N-acetylmuramic acid (MurNAc) and N-acetylglucosamine (GlcNAc) residues in peptidoglycan, from either the reducing or the non-reducing ends of the peptidoglycan chains, with concomitant formation of a 1,6-anhydrobond in the MurNAc residue.</text>
        <dbReference type="EC" id="4.2.2.n1"/>
    </reaction>
</comment>
<dbReference type="InterPro" id="IPR005300">
    <property type="entry name" value="MltA_B"/>
</dbReference>
<evidence type="ECO:0000256" key="3">
    <source>
        <dbReference type="ARBA" id="ARBA00023239"/>
    </source>
</evidence>
<keyword evidence="4" id="KW-0961">Cell wall biogenesis/degradation</keyword>
<dbReference type="PIRSF" id="PIRSF019422">
    <property type="entry name" value="MltA"/>
    <property type="match status" value="1"/>
</dbReference>
<keyword evidence="3" id="KW-0456">Lyase</keyword>
<dbReference type="EC" id="4.2.2.n1" evidence="2"/>
<dbReference type="CDD" id="cd14485">
    <property type="entry name" value="mltA_like_LT_A"/>
    <property type="match status" value="1"/>
</dbReference>
<dbReference type="InterPro" id="IPR036908">
    <property type="entry name" value="RlpA-like_sf"/>
</dbReference>
<dbReference type="Proteomes" id="UP000625316">
    <property type="component" value="Unassembled WGS sequence"/>
</dbReference>
<protein>
    <recommendedName>
        <fullName evidence="2">peptidoglycan lytic exotransglycosylase</fullName>
        <ecNumber evidence="2">4.2.2.n1</ecNumber>
    </recommendedName>
    <alternativeName>
        <fullName evidence="5">Murein hydrolase A</fullName>
    </alternativeName>
</protein>
<accession>A0A928VR53</accession>
<gene>
    <name evidence="7" type="ORF">IQ266_24925</name>
</gene>
<dbReference type="Pfam" id="PF06725">
    <property type="entry name" value="3D"/>
    <property type="match status" value="1"/>
</dbReference>
<evidence type="ECO:0000256" key="1">
    <source>
        <dbReference type="ARBA" id="ARBA00001420"/>
    </source>
</evidence>
<evidence type="ECO:0000256" key="2">
    <source>
        <dbReference type="ARBA" id="ARBA00012587"/>
    </source>
</evidence>
<evidence type="ECO:0000313" key="7">
    <source>
        <dbReference type="EMBL" id="MBE9032985.1"/>
    </source>
</evidence>
<proteinExistence type="predicted"/>
<dbReference type="Gene3D" id="2.40.40.10">
    <property type="entry name" value="RlpA-like domain"/>
    <property type="match status" value="1"/>
</dbReference>
<dbReference type="GO" id="GO:0008933">
    <property type="term" value="F:peptidoglycan lytic transglycosylase activity"/>
    <property type="evidence" value="ECO:0007669"/>
    <property type="project" value="TreeGrafter"/>
</dbReference>
<dbReference type="GO" id="GO:0004553">
    <property type="term" value="F:hydrolase activity, hydrolyzing O-glycosyl compounds"/>
    <property type="evidence" value="ECO:0007669"/>
    <property type="project" value="InterPro"/>
</dbReference>
<dbReference type="GO" id="GO:0009253">
    <property type="term" value="P:peptidoglycan catabolic process"/>
    <property type="evidence" value="ECO:0007669"/>
    <property type="project" value="TreeGrafter"/>
</dbReference>
<feature type="domain" description="Lytic transglycosylase MltA" evidence="6">
    <location>
        <begin position="107"/>
        <end position="248"/>
    </location>
</feature>
<comment type="caution">
    <text evidence="7">The sequence shown here is derived from an EMBL/GenBank/DDBJ whole genome shotgun (WGS) entry which is preliminary data.</text>
</comment>
<dbReference type="Pfam" id="PF03562">
    <property type="entry name" value="MltA"/>
    <property type="match status" value="1"/>
</dbReference>
<dbReference type="InterPro" id="IPR010611">
    <property type="entry name" value="3D_dom"/>
</dbReference>
<sequence length="347" mass="38975">MPDLENLGIDDRLFGKSGDRRSLVSALNQSLRYIQSPQAQKQYRNYAVPGFTRRRVERSLRRFRQLVLRARSAAQLRASVQQEFQFYESVGKDGQGLVGFTGYYVPVQRASRRKTAKYRYPLYKLPRGFAQWKTPHPSRLQLEGKDGLQGVRSQLKGRELVYLADRLQAFLIHVQGSSRLQLTDGTTMSVGFAGATKHPYASIGKELIKDGKFTLDELTLPKVLDYFEQRPQDLDIYLPRNKRFVFFRNTKGSPPLGSLGYPVTGDRSIATDKSKLPPGALALIHTQLPNRQLEPTPISRFVLDQDTGSAIKGAGRVDVFLGTGDVAGKRAGLVNAPGKLYYLLLKQ</sequence>
<reference evidence="7" key="1">
    <citation type="submission" date="2020-10" db="EMBL/GenBank/DDBJ databases">
        <authorList>
            <person name="Castelo-Branco R."/>
            <person name="Eusebio N."/>
            <person name="Adriana R."/>
            <person name="Vieira A."/>
            <person name="Brugerolle De Fraissinette N."/>
            <person name="Rezende De Castro R."/>
            <person name="Schneider M.P."/>
            <person name="Vasconcelos V."/>
            <person name="Leao P.N."/>
        </authorList>
    </citation>
    <scope>NUCLEOTIDE SEQUENCE</scope>
    <source>
        <strain evidence="7">LEGE 11480</strain>
    </source>
</reference>
<evidence type="ECO:0000256" key="4">
    <source>
        <dbReference type="ARBA" id="ARBA00023316"/>
    </source>
</evidence>
<dbReference type="GO" id="GO:0019867">
    <property type="term" value="C:outer membrane"/>
    <property type="evidence" value="ECO:0007669"/>
    <property type="project" value="InterPro"/>
</dbReference>
<dbReference type="GO" id="GO:0009254">
    <property type="term" value="P:peptidoglycan turnover"/>
    <property type="evidence" value="ECO:0007669"/>
    <property type="project" value="InterPro"/>
</dbReference>
<dbReference type="AlphaFoldDB" id="A0A928VR53"/>
<evidence type="ECO:0000259" key="6">
    <source>
        <dbReference type="SMART" id="SM00925"/>
    </source>
</evidence>